<keyword evidence="2" id="KW-0238">DNA-binding</keyword>
<name>A0A5E4NFR5_9HEMI</name>
<protein>
    <submittedName>
        <fullName evidence="2">Tetratricopeptide repeat,Winged helix-turn-helix DNA-binding domain,Tetratricopeptide repeat-containing</fullName>
    </submittedName>
</protein>
<dbReference type="PROSITE" id="PS50005">
    <property type="entry name" value="TPR"/>
    <property type="match status" value="1"/>
</dbReference>
<dbReference type="GO" id="GO:0031462">
    <property type="term" value="C:Cul2-RING ubiquitin ligase complex"/>
    <property type="evidence" value="ECO:0007669"/>
    <property type="project" value="TreeGrafter"/>
</dbReference>
<dbReference type="GO" id="GO:1990756">
    <property type="term" value="F:ubiquitin-like ligase-substrate adaptor activity"/>
    <property type="evidence" value="ECO:0007669"/>
    <property type="project" value="TreeGrafter"/>
</dbReference>
<dbReference type="GO" id="GO:0006886">
    <property type="term" value="P:intracellular protein transport"/>
    <property type="evidence" value="ECO:0007669"/>
    <property type="project" value="InterPro"/>
</dbReference>
<proteinExistence type="predicted"/>
<keyword evidence="3" id="KW-1185">Reference proteome</keyword>
<evidence type="ECO:0000313" key="3">
    <source>
        <dbReference type="Proteomes" id="UP000325440"/>
    </source>
</evidence>
<dbReference type="SMART" id="SM00028">
    <property type="entry name" value="TPR"/>
    <property type="match status" value="2"/>
</dbReference>
<dbReference type="OrthoDB" id="7103806at2759"/>
<gene>
    <name evidence="2" type="ORF">CINCED_3A012606</name>
</gene>
<organism evidence="2 3">
    <name type="scientific">Cinara cedri</name>
    <dbReference type="NCBI Taxonomy" id="506608"/>
    <lineage>
        <taxon>Eukaryota</taxon>
        <taxon>Metazoa</taxon>
        <taxon>Ecdysozoa</taxon>
        <taxon>Arthropoda</taxon>
        <taxon>Hexapoda</taxon>
        <taxon>Insecta</taxon>
        <taxon>Pterygota</taxon>
        <taxon>Neoptera</taxon>
        <taxon>Paraneoptera</taxon>
        <taxon>Hemiptera</taxon>
        <taxon>Sternorrhyncha</taxon>
        <taxon>Aphidomorpha</taxon>
        <taxon>Aphidoidea</taxon>
        <taxon>Aphididae</taxon>
        <taxon>Lachninae</taxon>
        <taxon>Cinara</taxon>
    </lineage>
</organism>
<dbReference type="InterPro" id="IPR011990">
    <property type="entry name" value="TPR-like_helical_dom_sf"/>
</dbReference>
<dbReference type="InterPro" id="IPR019734">
    <property type="entry name" value="TPR_rpt"/>
</dbReference>
<feature type="repeat" description="TPR" evidence="1">
    <location>
        <begin position="522"/>
        <end position="555"/>
    </location>
</feature>
<dbReference type="Pfam" id="PF13374">
    <property type="entry name" value="TPR_10"/>
    <property type="match status" value="1"/>
</dbReference>
<dbReference type="InterPro" id="IPR042476">
    <property type="entry name" value="APPBP2"/>
</dbReference>
<dbReference type="SUPFAM" id="SSF48452">
    <property type="entry name" value="TPR-like"/>
    <property type="match status" value="1"/>
</dbReference>
<dbReference type="GO" id="GO:0043161">
    <property type="term" value="P:proteasome-mediated ubiquitin-dependent protein catabolic process"/>
    <property type="evidence" value="ECO:0007669"/>
    <property type="project" value="TreeGrafter"/>
</dbReference>
<evidence type="ECO:0000256" key="1">
    <source>
        <dbReference type="PROSITE-ProRule" id="PRU00339"/>
    </source>
</evidence>
<dbReference type="PANTHER" id="PTHR46575">
    <property type="entry name" value="AMYLOID PROTEIN-BINDING PROTEIN 2"/>
    <property type="match status" value="1"/>
</dbReference>
<dbReference type="Proteomes" id="UP000325440">
    <property type="component" value="Unassembled WGS sequence"/>
</dbReference>
<dbReference type="Gene3D" id="1.25.40.10">
    <property type="entry name" value="Tetratricopeptide repeat domain"/>
    <property type="match status" value="1"/>
</dbReference>
<accession>A0A5E4NFR5</accession>
<dbReference type="GO" id="GO:0003677">
    <property type="term" value="F:DNA binding"/>
    <property type="evidence" value="ECO:0007669"/>
    <property type="project" value="UniProtKB-KW"/>
</dbReference>
<dbReference type="Pfam" id="PF13424">
    <property type="entry name" value="TPR_12"/>
    <property type="match status" value="1"/>
</dbReference>
<sequence length="676" mass="78413">MCAAIRSAYIPGVQSLYNLTLDKLCCSINEDILQNLLKLYPAPMVFDVIWKILRVNNESKDYEYDHTNTHSVHLSIARGHKIAEMALYYKNFTEPGQHITYKQLSDKTHEKFAESEQTKFVDEHNFFNYFNVDLFFKLVEVTDCRNKLFTIFQICIQVKGFEFPKQFAKAWIKNTNENENNDLMFIRIKQGLKLGIFLGDAGWLCESALVLSYTYQIISTKWVCDDQNLKLMKTIQCLAKWLLVASNYHNFDEANVVLEHILKTISILEKIEGKKLCISYAYVSVSQYYYVLMEFNEAKLWAVKAVNELHDQSGDVLKLLVISHIIKVCSVLNNLTMAKKLICQLHTYDKTIDQNVHVDMLLNEACYSLKADLAKDSIHSYYIALDSKRNLFGYFNLNTAMVFIDYAYARYVCDYSTVDFKEAMRSILQGIFIMSKIGVPDDNMLLVNAGRIKALILEEKALYLLENGINMHLHNESESHVREMKKLLQKTHTNMLHEAEQLHSKALEVSLQLVGEKALLTAKSYCNLGRLYQSQEKYAKSEEMHLRAIEIKESILGKDNPEVALSLGHLASLYTYQLKKFKDAELLFLRSKKIYETTYGHQYTGLLYDLQGLVAIYNEQQNIDKLLEYKAKLLEFYETRETWLFEVHTANDDNCTKEDLSLDKFKCILNECICDK</sequence>
<keyword evidence="1" id="KW-0802">TPR repeat</keyword>
<reference evidence="2 3" key="1">
    <citation type="submission" date="2019-08" db="EMBL/GenBank/DDBJ databases">
        <authorList>
            <person name="Alioto T."/>
            <person name="Alioto T."/>
            <person name="Gomez Garrido J."/>
        </authorList>
    </citation>
    <scope>NUCLEOTIDE SEQUENCE [LARGE SCALE GENOMIC DNA]</scope>
</reference>
<dbReference type="PANTHER" id="PTHR46575:SF1">
    <property type="entry name" value="AMYLOID PROTEIN-BINDING PROTEIN 2"/>
    <property type="match status" value="1"/>
</dbReference>
<dbReference type="AlphaFoldDB" id="A0A5E4NFR5"/>
<evidence type="ECO:0000313" key="2">
    <source>
        <dbReference type="EMBL" id="VVC41401.1"/>
    </source>
</evidence>
<dbReference type="EMBL" id="CABPRJ010001918">
    <property type="protein sequence ID" value="VVC41401.1"/>
    <property type="molecule type" value="Genomic_DNA"/>
</dbReference>